<reference evidence="1 2" key="1">
    <citation type="journal article" date="2020" name="G3 (Bethesda)">
        <title>CeMbio - The Caenorhabditis elegans Microbiome Resource.</title>
        <authorList>
            <person name="Dirksen P."/>
            <person name="Assie A."/>
            <person name="Zimmermann J."/>
            <person name="Zhang F."/>
            <person name="Tietje A.M."/>
            <person name="Marsh S.A."/>
            <person name="Felix M.A."/>
            <person name="Shapira M."/>
            <person name="Kaleta C."/>
            <person name="Schulenburg H."/>
            <person name="Samuel B."/>
        </authorList>
    </citation>
    <scope>NUCLEOTIDE SEQUENCE [LARGE SCALE GENOMIC DNA]</scope>
    <source>
        <strain evidence="1 2">BIGb0172</strain>
    </source>
</reference>
<organism evidence="1 2">
    <name type="scientific">Comamonas piscis</name>
    <dbReference type="NCBI Taxonomy" id="1562974"/>
    <lineage>
        <taxon>Bacteria</taxon>
        <taxon>Pseudomonadati</taxon>
        <taxon>Pseudomonadota</taxon>
        <taxon>Betaproteobacteria</taxon>
        <taxon>Burkholderiales</taxon>
        <taxon>Comamonadaceae</taxon>
        <taxon>Comamonas</taxon>
    </lineage>
</organism>
<dbReference type="EMBL" id="CP058554">
    <property type="protein sequence ID" value="QMV74069.1"/>
    <property type="molecule type" value="Genomic_DNA"/>
</dbReference>
<dbReference type="Gene3D" id="2.60.120.620">
    <property type="entry name" value="q2cbj1_9rhob like domain"/>
    <property type="match status" value="1"/>
</dbReference>
<dbReference type="RefSeq" id="WP_182323364.1">
    <property type="nucleotide sequence ID" value="NZ_CP058554.1"/>
</dbReference>
<keyword evidence="2" id="KW-1185">Reference proteome</keyword>
<dbReference type="Proteomes" id="UP000515240">
    <property type="component" value="Chromosome"/>
</dbReference>
<dbReference type="SUPFAM" id="SSF51197">
    <property type="entry name" value="Clavaminate synthase-like"/>
    <property type="match status" value="1"/>
</dbReference>
<dbReference type="Pfam" id="PF05721">
    <property type="entry name" value="PhyH"/>
    <property type="match status" value="1"/>
</dbReference>
<protein>
    <submittedName>
        <fullName evidence="1">Phytanoyl-CoA dioxygenase family protein</fullName>
    </submittedName>
</protein>
<evidence type="ECO:0000313" key="2">
    <source>
        <dbReference type="Proteomes" id="UP000515240"/>
    </source>
</evidence>
<sequence>MGPREQLQHDGYLLLRQAIPAAWLPGLREAFDAGITSDWPVPRGWDWRHALVEGNAQMLAVCQLPQLLAAAGVLIGERFFLSQVEGREPVGGGGYQLLHRDLSNQRPGDTVGALAFLDDFGPDNGATRLIPTSHRPNAEEAARSEHDESLAIQISGQAGDILVFDVDLLHAASLNPSGAHRRSLLINYAAECLYDAHQQTAALRQVRMDTSARFEPSDFVLASV</sequence>
<dbReference type="KEGG" id="cpis:HS961_15165"/>
<accession>A0A7G5EJ94</accession>
<name>A0A7G5EJ94_9BURK</name>
<keyword evidence="1" id="KW-0223">Dioxygenase</keyword>
<dbReference type="GO" id="GO:0016706">
    <property type="term" value="F:2-oxoglutarate-dependent dioxygenase activity"/>
    <property type="evidence" value="ECO:0007669"/>
    <property type="project" value="UniProtKB-ARBA"/>
</dbReference>
<proteinExistence type="predicted"/>
<dbReference type="AlphaFoldDB" id="A0A7G5EJ94"/>
<gene>
    <name evidence="1" type="ORF">HS961_15165</name>
</gene>
<evidence type="ECO:0000313" key="1">
    <source>
        <dbReference type="EMBL" id="QMV74069.1"/>
    </source>
</evidence>
<keyword evidence="1" id="KW-0560">Oxidoreductase</keyword>
<dbReference type="InterPro" id="IPR008775">
    <property type="entry name" value="Phytyl_CoA_dOase-like"/>
</dbReference>